<evidence type="ECO:0000313" key="1">
    <source>
        <dbReference type="EMBL" id="KAL1528776.1"/>
    </source>
</evidence>
<evidence type="ECO:0000313" key="2">
    <source>
        <dbReference type="Proteomes" id="UP001515480"/>
    </source>
</evidence>
<gene>
    <name evidence="1" type="ORF">AB1Y20_010103</name>
</gene>
<comment type="caution">
    <text evidence="1">The sequence shown here is derived from an EMBL/GenBank/DDBJ whole genome shotgun (WGS) entry which is preliminary data.</text>
</comment>
<protein>
    <recommendedName>
        <fullName evidence="3">ATP synthase subunit d, mitochondrial</fullName>
    </recommendedName>
</protein>
<proteinExistence type="predicted"/>
<organism evidence="1 2">
    <name type="scientific">Prymnesium parvum</name>
    <name type="common">Toxic golden alga</name>
    <dbReference type="NCBI Taxonomy" id="97485"/>
    <lineage>
        <taxon>Eukaryota</taxon>
        <taxon>Haptista</taxon>
        <taxon>Haptophyta</taxon>
        <taxon>Prymnesiophyceae</taxon>
        <taxon>Prymnesiales</taxon>
        <taxon>Prymnesiaceae</taxon>
        <taxon>Prymnesium</taxon>
    </lineage>
</organism>
<accession>A0AB34K701</accession>
<keyword evidence="2" id="KW-1185">Reference proteome</keyword>
<dbReference type="EMBL" id="JBGBPQ010000002">
    <property type="protein sequence ID" value="KAL1528776.1"/>
    <property type="molecule type" value="Genomic_DNA"/>
</dbReference>
<evidence type="ECO:0008006" key="3">
    <source>
        <dbReference type="Google" id="ProtNLM"/>
    </source>
</evidence>
<dbReference type="AlphaFoldDB" id="A0AB34K701"/>
<sequence>MMCSPALADAFYKDIEKAKLMLGGVKEIYPFEQFKSDLAAGTVDADKLSAELVHHPEVLKIMNKRIMEMNLSSKVAAPEPPDFDAWKEKISTPGAVDLIKAMYEEEVNNPDNEKILQEKIKEVDEKIHEAFHGPDGLHAQAAKEVKAADASILQTIEELEAMAKQTKSIRTQTIAEILENEPQLRKEIEEELDNHNWGA</sequence>
<dbReference type="Proteomes" id="UP001515480">
    <property type="component" value="Unassembled WGS sequence"/>
</dbReference>
<name>A0AB34K701_PRYPA</name>
<reference evidence="1 2" key="1">
    <citation type="journal article" date="2024" name="Science">
        <title>Giant polyketide synthase enzymes in the biosynthesis of giant marine polyether toxins.</title>
        <authorList>
            <person name="Fallon T.R."/>
            <person name="Shende V.V."/>
            <person name="Wierzbicki I.H."/>
            <person name="Pendleton A.L."/>
            <person name="Watervoot N.F."/>
            <person name="Auber R.P."/>
            <person name="Gonzalez D.J."/>
            <person name="Wisecaver J.H."/>
            <person name="Moore B.S."/>
        </authorList>
    </citation>
    <scope>NUCLEOTIDE SEQUENCE [LARGE SCALE GENOMIC DNA]</scope>
    <source>
        <strain evidence="1 2">12B1</strain>
    </source>
</reference>